<evidence type="ECO:0000256" key="4">
    <source>
        <dbReference type="ARBA" id="ARBA00005517"/>
    </source>
</evidence>
<dbReference type="PANTHER" id="PTHR48078">
    <property type="entry name" value="THREONINE DEHYDRATASE, MITOCHONDRIAL-RELATED"/>
    <property type="match status" value="1"/>
</dbReference>
<feature type="binding site" evidence="14">
    <location>
        <position position="112"/>
    </location>
    <ligand>
        <name>pyridoxal 5'-phosphate</name>
        <dbReference type="ChEBI" id="CHEBI:597326"/>
    </ligand>
</feature>
<dbReference type="InterPro" id="IPR001763">
    <property type="entry name" value="Rhodanese-like_dom"/>
</dbReference>
<dbReference type="InterPro" id="IPR026260">
    <property type="entry name" value="Thr_Synthase_bac/arc"/>
</dbReference>
<dbReference type="EC" id="4.2.3.1" evidence="5 12"/>
<evidence type="ECO:0000256" key="11">
    <source>
        <dbReference type="ARBA" id="ARBA00049144"/>
    </source>
</evidence>
<dbReference type="GO" id="GO:0004794">
    <property type="term" value="F:threonine deaminase activity"/>
    <property type="evidence" value="ECO:0007669"/>
    <property type="project" value="TreeGrafter"/>
</dbReference>
<gene>
    <name evidence="17" type="primary">thrC</name>
    <name evidence="17" type="ORF">KA717_02345</name>
</gene>
<comment type="cofactor">
    <cofactor evidence="1 13 14">
        <name>pyridoxal 5'-phosphate</name>
        <dbReference type="ChEBI" id="CHEBI:597326"/>
    </cofactor>
</comment>
<evidence type="ECO:0000256" key="2">
    <source>
        <dbReference type="ARBA" id="ARBA00003648"/>
    </source>
</evidence>
<protein>
    <recommendedName>
        <fullName evidence="6 12">Threonine synthase</fullName>
        <ecNumber evidence="5 12">4.2.3.1</ecNumber>
    </recommendedName>
</protein>
<keyword evidence="9 13" id="KW-0663">Pyridoxal phosphate</keyword>
<evidence type="ECO:0000256" key="12">
    <source>
        <dbReference type="NCBIfam" id="TIGR00260"/>
    </source>
</evidence>
<dbReference type="InterPro" id="IPR001926">
    <property type="entry name" value="TrpB-like_PALP"/>
</dbReference>
<evidence type="ECO:0000256" key="3">
    <source>
        <dbReference type="ARBA" id="ARBA00004979"/>
    </source>
</evidence>
<dbReference type="GO" id="GO:0030170">
    <property type="term" value="F:pyridoxal phosphate binding"/>
    <property type="evidence" value="ECO:0007669"/>
    <property type="project" value="InterPro"/>
</dbReference>
<keyword evidence="7 13" id="KW-0028">Amino-acid biosynthesis</keyword>
<reference evidence="17" key="1">
    <citation type="submission" date="2021-04" db="EMBL/GenBank/DDBJ databases">
        <title>Genome sequence of Woronichinia naegeliana from Washington state freshwater lake bloom.</title>
        <authorList>
            <person name="Dreher T.W."/>
        </authorList>
    </citation>
    <scope>NUCLEOTIDE SEQUENCE</scope>
    <source>
        <strain evidence="17">WA131</strain>
    </source>
</reference>
<feature type="domain" description="Rhodanese" evidence="16">
    <location>
        <begin position="105"/>
        <end position="148"/>
    </location>
</feature>
<dbReference type="GO" id="GO:0009097">
    <property type="term" value="P:isoleucine biosynthetic process"/>
    <property type="evidence" value="ECO:0007669"/>
    <property type="project" value="TreeGrafter"/>
</dbReference>
<dbReference type="Gene3D" id="3.40.50.1100">
    <property type="match status" value="2"/>
</dbReference>
<feature type="modified residue" description="N6-(pyridoxal phosphate)lysine" evidence="15">
    <location>
        <position position="86"/>
    </location>
</feature>
<dbReference type="KEGG" id="wna:KA717_02345"/>
<organism evidence="17">
    <name type="scientific">Woronichinia naegeliana WA131</name>
    <dbReference type="NCBI Taxonomy" id="2824559"/>
    <lineage>
        <taxon>Bacteria</taxon>
        <taxon>Bacillati</taxon>
        <taxon>Cyanobacteriota</taxon>
        <taxon>Cyanophyceae</taxon>
        <taxon>Synechococcales</taxon>
        <taxon>Coelosphaeriaceae</taxon>
        <taxon>Woronichinia</taxon>
    </lineage>
</organism>
<feature type="binding site" evidence="14">
    <location>
        <position position="340"/>
    </location>
    <ligand>
        <name>pyridoxal 5'-phosphate</name>
        <dbReference type="ChEBI" id="CHEBI:597326"/>
    </ligand>
</feature>
<dbReference type="GO" id="GO:0006565">
    <property type="term" value="P:L-serine catabolic process"/>
    <property type="evidence" value="ECO:0007669"/>
    <property type="project" value="TreeGrafter"/>
</dbReference>
<evidence type="ECO:0000256" key="8">
    <source>
        <dbReference type="ARBA" id="ARBA00022697"/>
    </source>
</evidence>
<comment type="similarity">
    <text evidence="4 13">Belongs to the threonine synthase family.</text>
</comment>
<sequence length="375" mass="39465">MTLSTANYLSSVQTGNLVCPQTSACRWRGLIETYRAFLPVTEQTPVITLLEGNTPLIPVPAIAAEIDRGVKVFAKYDGLNPTGSFKDRGMTMAISKAKEAGAKAVICASTGNTSAAAAAYARRAGMRAFVLIPDGYVALGKLGQALIYGAEVIAIDGNFDEALSAVRELSEKYPVTLVNSVNPYRLEGQKTAAFEVVDVLGNAPDWLCIPVGNAGNISAYWMGFCQYKALGKSDRLPRMMGFQAAGAAPFIAGSPVAHPETLATAIRIGNPANWEKAWEASKASQGEFQAVTDEEILDAYRLLAGKEGIFCEPASAASVAGLLKVKEQVPDGATVVCVLTGNGLKDPDCAVHNSDNQVKSGIKPQIAAVAKAMGF</sequence>
<evidence type="ECO:0000313" key="17">
    <source>
        <dbReference type="EMBL" id="UXE61799.1"/>
    </source>
</evidence>
<name>A0A977KXK9_9CYAN</name>
<evidence type="ECO:0000256" key="6">
    <source>
        <dbReference type="ARBA" id="ARBA00018679"/>
    </source>
</evidence>
<dbReference type="PROSITE" id="PS50206">
    <property type="entry name" value="RHODANESE_3"/>
    <property type="match status" value="1"/>
</dbReference>
<feature type="binding site" evidence="14">
    <location>
        <begin position="212"/>
        <end position="216"/>
    </location>
    <ligand>
        <name>pyridoxal 5'-phosphate</name>
        <dbReference type="ChEBI" id="CHEBI:597326"/>
    </ligand>
</feature>
<evidence type="ECO:0000256" key="7">
    <source>
        <dbReference type="ARBA" id="ARBA00022605"/>
    </source>
</evidence>
<comment type="catalytic activity">
    <reaction evidence="11 13">
        <text>O-phospho-L-homoserine + H2O = L-threonine + phosphate</text>
        <dbReference type="Rhea" id="RHEA:10840"/>
        <dbReference type="ChEBI" id="CHEBI:15377"/>
        <dbReference type="ChEBI" id="CHEBI:43474"/>
        <dbReference type="ChEBI" id="CHEBI:57590"/>
        <dbReference type="ChEBI" id="CHEBI:57926"/>
        <dbReference type="EC" id="4.2.3.1"/>
    </reaction>
</comment>
<evidence type="ECO:0000256" key="10">
    <source>
        <dbReference type="ARBA" id="ARBA00023239"/>
    </source>
</evidence>
<comment type="function">
    <text evidence="2 13">Catalyzes the gamma-elimination of phosphate from L-phosphohomoserine and the beta-addition of water to produce L-threonine.</text>
</comment>
<dbReference type="SUPFAM" id="SSF53686">
    <property type="entry name" value="Tryptophan synthase beta subunit-like PLP-dependent enzymes"/>
    <property type="match status" value="1"/>
</dbReference>
<dbReference type="Proteomes" id="UP001065613">
    <property type="component" value="Chromosome"/>
</dbReference>
<dbReference type="InterPro" id="IPR036052">
    <property type="entry name" value="TrpB-like_PALP_sf"/>
</dbReference>
<dbReference type="Pfam" id="PF00291">
    <property type="entry name" value="PALP"/>
    <property type="match status" value="1"/>
</dbReference>
<accession>A0A977KXK9</accession>
<dbReference type="PROSITE" id="PS00165">
    <property type="entry name" value="DEHYDRATASE_SER_THR"/>
    <property type="match status" value="1"/>
</dbReference>
<keyword evidence="10 13" id="KW-0456">Lyase</keyword>
<dbReference type="GO" id="GO:0006567">
    <property type="term" value="P:L-threonine catabolic process"/>
    <property type="evidence" value="ECO:0007669"/>
    <property type="project" value="TreeGrafter"/>
</dbReference>
<evidence type="ECO:0000256" key="9">
    <source>
        <dbReference type="ARBA" id="ARBA00022898"/>
    </source>
</evidence>
<dbReference type="EMBL" id="CP073041">
    <property type="protein sequence ID" value="UXE61799.1"/>
    <property type="molecule type" value="Genomic_DNA"/>
</dbReference>
<dbReference type="NCBIfam" id="TIGR00260">
    <property type="entry name" value="thrC"/>
    <property type="match status" value="1"/>
</dbReference>
<dbReference type="InterPro" id="IPR004450">
    <property type="entry name" value="Thr_synthase-like"/>
</dbReference>
<dbReference type="GO" id="GO:0009088">
    <property type="term" value="P:threonine biosynthetic process"/>
    <property type="evidence" value="ECO:0007669"/>
    <property type="project" value="UniProtKB-UniRule"/>
</dbReference>
<dbReference type="AlphaFoldDB" id="A0A977KXK9"/>
<dbReference type="InterPro" id="IPR000634">
    <property type="entry name" value="Ser/Thr_deHydtase_PyrdxlP-BS"/>
</dbReference>
<evidence type="ECO:0000256" key="5">
    <source>
        <dbReference type="ARBA" id="ARBA00013028"/>
    </source>
</evidence>
<dbReference type="GO" id="GO:0004795">
    <property type="term" value="F:threonine synthase activity"/>
    <property type="evidence" value="ECO:0007669"/>
    <property type="project" value="UniProtKB-UniRule"/>
</dbReference>
<dbReference type="CDD" id="cd01563">
    <property type="entry name" value="Thr-synth_1"/>
    <property type="match status" value="1"/>
</dbReference>
<dbReference type="FunFam" id="3.40.50.1100:FF:000014">
    <property type="entry name" value="Threonine synthase"/>
    <property type="match status" value="1"/>
</dbReference>
<evidence type="ECO:0000259" key="16">
    <source>
        <dbReference type="PROSITE" id="PS50206"/>
    </source>
</evidence>
<keyword evidence="8 13" id="KW-0791">Threonine biosynthesis</keyword>
<dbReference type="PANTHER" id="PTHR48078:SF6">
    <property type="entry name" value="L-THREONINE DEHYDRATASE CATABOLIC TDCB"/>
    <property type="match status" value="1"/>
</dbReference>
<comment type="pathway">
    <text evidence="3 13">Amino-acid biosynthesis; L-threonine biosynthesis; L-threonine from L-aspartate: step 5/5.</text>
</comment>
<evidence type="ECO:0000256" key="15">
    <source>
        <dbReference type="PIRSR" id="PIRSR038945-2"/>
    </source>
</evidence>
<proteinExistence type="inferred from homology"/>
<evidence type="ECO:0000256" key="13">
    <source>
        <dbReference type="PIRNR" id="PIRNR038945"/>
    </source>
</evidence>
<dbReference type="InterPro" id="IPR050147">
    <property type="entry name" value="Ser/Thr_Dehydratase"/>
</dbReference>
<evidence type="ECO:0000256" key="14">
    <source>
        <dbReference type="PIRSR" id="PIRSR038945-1"/>
    </source>
</evidence>
<dbReference type="PIRSF" id="PIRSF038945">
    <property type="entry name" value="Thr_synthase"/>
    <property type="match status" value="1"/>
</dbReference>
<evidence type="ECO:0000256" key="1">
    <source>
        <dbReference type="ARBA" id="ARBA00001933"/>
    </source>
</evidence>
<dbReference type="GO" id="GO:0003941">
    <property type="term" value="F:L-serine ammonia-lyase activity"/>
    <property type="evidence" value="ECO:0007669"/>
    <property type="project" value="TreeGrafter"/>
</dbReference>